<dbReference type="Proteomes" id="UP000694541">
    <property type="component" value="Unplaced"/>
</dbReference>
<evidence type="ECO:0000256" key="2">
    <source>
        <dbReference type="SAM" id="Phobius"/>
    </source>
</evidence>
<evidence type="ECO:0000313" key="3">
    <source>
        <dbReference type="Ensembl" id="ENSANIP00000013439.1"/>
    </source>
</evidence>
<sequence>MRKPQQVENSTSGLSRFGLKRADVLGHKPPEPTPRRTEITLGKPQEPGLRRVEAPASKIPEMKQQFCQLRPHVQTHRPVQRLEKPLRCWRGGGWGSVVVMACCLVLLVMVVGQKPPLH</sequence>
<feature type="compositionally biased region" description="Polar residues" evidence="1">
    <location>
        <begin position="1"/>
        <end position="14"/>
    </location>
</feature>
<keyword evidence="2" id="KW-1133">Transmembrane helix</keyword>
<dbReference type="Ensembl" id="ENSANIT00000013913.1">
    <property type="protein sequence ID" value="ENSANIP00000013439.1"/>
    <property type="gene ID" value="ENSANIG00000009119.1"/>
</dbReference>
<feature type="transmembrane region" description="Helical" evidence="2">
    <location>
        <begin position="91"/>
        <end position="112"/>
    </location>
</feature>
<feature type="region of interest" description="Disordered" evidence="1">
    <location>
        <begin position="1"/>
        <end position="50"/>
    </location>
</feature>
<accession>A0A8B9MVR7</accession>
<reference evidence="3" key="2">
    <citation type="submission" date="2025-09" db="UniProtKB">
        <authorList>
            <consortium name="Ensembl"/>
        </authorList>
    </citation>
    <scope>IDENTIFICATION</scope>
</reference>
<evidence type="ECO:0000313" key="4">
    <source>
        <dbReference type="Proteomes" id="UP000694541"/>
    </source>
</evidence>
<feature type="compositionally biased region" description="Basic and acidic residues" evidence="1">
    <location>
        <begin position="20"/>
        <end position="38"/>
    </location>
</feature>
<keyword evidence="2" id="KW-0472">Membrane</keyword>
<organism evidence="3 4">
    <name type="scientific">Accipiter nisus</name>
    <name type="common">Eurasian sparrowhawk</name>
    <dbReference type="NCBI Taxonomy" id="211598"/>
    <lineage>
        <taxon>Eukaryota</taxon>
        <taxon>Metazoa</taxon>
        <taxon>Chordata</taxon>
        <taxon>Craniata</taxon>
        <taxon>Vertebrata</taxon>
        <taxon>Euteleostomi</taxon>
        <taxon>Archelosauria</taxon>
        <taxon>Archosauria</taxon>
        <taxon>Dinosauria</taxon>
        <taxon>Saurischia</taxon>
        <taxon>Theropoda</taxon>
        <taxon>Coelurosauria</taxon>
        <taxon>Aves</taxon>
        <taxon>Neognathae</taxon>
        <taxon>Neoaves</taxon>
        <taxon>Telluraves</taxon>
        <taxon>Accipitrimorphae</taxon>
        <taxon>Accipitriformes</taxon>
        <taxon>Accipitridae</taxon>
        <taxon>Accipitrinae</taxon>
        <taxon>Accipiter</taxon>
    </lineage>
</organism>
<keyword evidence="4" id="KW-1185">Reference proteome</keyword>
<keyword evidence="2" id="KW-0812">Transmembrane</keyword>
<dbReference type="AlphaFoldDB" id="A0A8B9MVR7"/>
<proteinExistence type="predicted"/>
<protein>
    <submittedName>
        <fullName evidence="3">Uncharacterized protein</fullName>
    </submittedName>
</protein>
<name>A0A8B9MVR7_9AVES</name>
<reference evidence="3" key="1">
    <citation type="submission" date="2025-08" db="UniProtKB">
        <authorList>
            <consortium name="Ensembl"/>
        </authorList>
    </citation>
    <scope>IDENTIFICATION</scope>
</reference>
<evidence type="ECO:0000256" key="1">
    <source>
        <dbReference type="SAM" id="MobiDB-lite"/>
    </source>
</evidence>